<keyword evidence="3" id="KW-0805">Transcription regulation</keyword>
<evidence type="ECO:0000313" key="11">
    <source>
        <dbReference type="Proteomes" id="UP001642360"/>
    </source>
</evidence>
<evidence type="ECO:0000256" key="7">
    <source>
        <dbReference type="SAM" id="MobiDB-lite"/>
    </source>
</evidence>
<dbReference type="SMART" id="SM00380">
    <property type="entry name" value="AP2"/>
    <property type="match status" value="2"/>
</dbReference>
<dbReference type="PRINTS" id="PR00367">
    <property type="entry name" value="ETHRSPELEMNT"/>
</dbReference>
<reference evidence="10 11" key="1">
    <citation type="submission" date="2024-02" db="EMBL/GenBank/DDBJ databases">
        <authorList>
            <person name="Vignale AGUSTIN F."/>
            <person name="Sosa J E."/>
            <person name="Modenutti C."/>
        </authorList>
    </citation>
    <scope>NUCLEOTIDE SEQUENCE [LARGE SCALE GENOMIC DNA]</scope>
</reference>
<dbReference type="CDD" id="cd00018">
    <property type="entry name" value="AP2"/>
    <property type="match status" value="2"/>
</dbReference>
<evidence type="ECO:0000259" key="8">
    <source>
        <dbReference type="PROSITE" id="PS51032"/>
    </source>
</evidence>
<feature type="region of interest" description="Disordered" evidence="7">
    <location>
        <begin position="372"/>
        <end position="408"/>
    </location>
</feature>
<feature type="domain" description="AP2/ERF" evidence="8">
    <location>
        <begin position="74"/>
        <end position="137"/>
    </location>
</feature>
<evidence type="ECO:0000313" key="9">
    <source>
        <dbReference type="EMBL" id="CAK9138260.1"/>
    </source>
</evidence>
<keyword evidence="4" id="KW-0238">DNA-binding</keyword>
<evidence type="ECO:0000256" key="2">
    <source>
        <dbReference type="ARBA" id="ARBA00022737"/>
    </source>
</evidence>
<feature type="region of interest" description="Disordered" evidence="7">
    <location>
        <begin position="327"/>
        <end position="346"/>
    </location>
</feature>
<dbReference type="GO" id="GO:0003677">
    <property type="term" value="F:DNA binding"/>
    <property type="evidence" value="ECO:0007669"/>
    <property type="project" value="UniProtKB-KW"/>
</dbReference>
<dbReference type="FunFam" id="3.30.730.10:FF:000002">
    <property type="entry name" value="AP2-like ethylene-responsive transcription factor"/>
    <property type="match status" value="1"/>
</dbReference>
<name>A0ABC8SUC8_9AQUA</name>
<dbReference type="GO" id="GO:0005634">
    <property type="term" value="C:nucleus"/>
    <property type="evidence" value="ECO:0007669"/>
    <property type="project" value="UniProtKB-SubCell"/>
</dbReference>
<dbReference type="PANTHER" id="PTHR32467">
    <property type="entry name" value="AP2-LIKE ETHYLENE-RESPONSIVE TRANSCRIPTION FACTOR"/>
    <property type="match status" value="1"/>
</dbReference>
<evidence type="ECO:0000313" key="10">
    <source>
        <dbReference type="EMBL" id="CAK9160806.1"/>
    </source>
</evidence>
<keyword evidence="5" id="KW-0804">Transcription</keyword>
<keyword evidence="2" id="KW-0677">Repeat</keyword>
<evidence type="ECO:0000256" key="4">
    <source>
        <dbReference type="ARBA" id="ARBA00023125"/>
    </source>
</evidence>
<comment type="caution">
    <text evidence="10">The sequence shown here is derived from an EMBL/GenBank/DDBJ whole genome shotgun (WGS) entry which is preliminary data.</text>
</comment>
<feature type="domain" description="AP2/ERF" evidence="8">
    <location>
        <begin position="173"/>
        <end position="231"/>
    </location>
</feature>
<organism evidence="10 11">
    <name type="scientific">Ilex paraguariensis</name>
    <name type="common">yerba mate</name>
    <dbReference type="NCBI Taxonomy" id="185542"/>
    <lineage>
        <taxon>Eukaryota</taxon>
        <taxon>Viridiplantae</taxon>
        <taxon>Streptophyta</taxon>
        <taxon>Embryophyta</taxon>
        <taxon>Tracheophyta</taxon>
        <taxon>Spermatophyta</taxon>
        <taxon>Magnoliopsida</taxon>
        <taxon>eudicotyledons</taxon>
        <taxon>Gunneridae</taxon>
        <taxon>Pentapetalae</taxon>
        <taxon>asterids</taxon>
        <taxon>campanulids</taxon>
        <taxon>Aquifoliales</taxon>
        <taxon>Aquifoliaceae</taxon>
        <taxon>Ilex</taxon>
    </lineage>
</organism>
<evidence type="ECO:0000256" key="5">
    <source>
        <dbReference type="ARBA" id="ARBA00023163"/>
    </source>
</evidence>
<protein>
    <recommendedName>
        <fullName evidence="8">AP2/ERF domain-containing protein</fullName>
    </recommendedName>
</protein>
<dbReference type="PROSITE" id="PS51032">
    <property type="entry name" value="AP2_ERF"/>
    <property type="match status" value="2"/>
</dbReference>
<keyword evidence="11" id="KW-1185">Reference proteome</keyword>
<keyword evidence="6" id="KW-0539">Nucleus</keyword>
<dbReference type="Gene3D" id="3.30.730.10">
    <property type="entry name" value="AP2/ERF domain"/>
    <property type="match status" value="2"/>
</dbReference>
<evidence type="ECO:0000256" key="6">
    <source>
        <dbReference type="ARBA" id="ARBA00023242"/>
    </source>
</evidence>
<sequence length="408" mass="46192">MEITTVKSEVCSGNSRLCIEEGDIQVPKCVKRRRRSSPGVPLCSNEQQGELLQPQVLQVDQTTPATTTVKRSSRFRGVSRHRWTGRYEAHLWDKGSWNATQRKKGKQGAYDEEESAARAYDLAAIKYWGSSTFTNFPVSDYEQEIEIMQNVTKEEYLASLRRRSSGFSRGVSKYRGVARHHHNGRWEARIGRVFGNKYLYLGTYSTQEEAARAYDIAAIEYRGINAVTNFDLSSYIRWLRPVSDSLPSQGPRSDSLQPAQTTSNFIYSNEEPELSFTSNPLTMRETGTPQKQEIIERKMPIGPCKSSSPTALGLLLKSSMFRELVQKNSNADAEETEENDTKNQAQIDRENEFREIFYSGINSNPYLCSSSSDKLPGLESQKVNTSPLRDQTGTPFWMLSKTGHLSNN</sequence>
<dbReference type="InterPro" id="IPR036955">
    <property type="entry name" value="AP2/ERF_dom_sf"/>
</dbReference>
<dbReference type="SUPFAM" id="SSF54171">
    <property type="entry name" value="DNA-binding domain"/>
    <property type="match status" value="2"/>
</dbReference>
<dbReference type="InterPro" id="IPR001471">
    <property type="entry name" value="AP2/ERF_dom"/>
</dbReference>
<dbReference type="Pfam" id="PF00847">
    <property type="entry name" value="AP2"/>
    <property type="match status" value="1"/>
</dbReference>
<evidence type="ECO:0000256" key="3">
    <source>
        <dbReference type="ARBA" id="ARBA00023015"/>
    </source>
</evidence>
<evidence type="ECO:0000256" key="1">
    <source>
        <dbReference type="ARBA" id="ARBA00004123"/>
    </source>
</evidence>
<proteinExistence type="predicted"/>
<dbReference type="Proteomes" id="UP001642360">
    <property type="component" value="Unassembled WGS sequence"/>
</dbReference>
<dbReference type="InterPro" id="IPR016177">
    <property type="entry name" value="DNA-bd_dom_sf"/>
</dbReference>
<dbReference type="PANTHER" id="PTHR32467:SF81">
    <property type="entry name" value="OS06G0145700 PROTEIN"/>
    <property type="match status" value="1"/>
</dbReference>
<gene>
    <name evidence="10" type="ORF">ILEXP_LOCUS29592</name>
    <name evidence="9" type="ORF">ILEXP_LOCUS5361</name>
</gene>
<comment type="subcellular location">
    <subcellularLocation>
        <location evidence="1">Nucleus</location>
    </subcellularLocation>
</comment>
<feature type="compositionally biased region" description="Polar residues" evidence="7">
    <location>
        <begin position="381"/>
        <end position="394"/>
    </location>
</feature>
<accession>A0ABC8SUC8</accession>
<dbReference type="AlphaFoldDB" id="A0ABC8SUC8"/>
<dbReference type="EMBL" id="CAUOFW020000871">
    <property type="protein sequence ID" value="CAK9138260.1"/>
    <property type="molecule type" value="Genomic_DNA"/>
</dbReference>
<dbReference type="EMBL" id="CAUOFW020003584">
    <property type="protein sequence ID" value="CAK9160806.1"/>
    <property type="molecule type" value="Genomic_DNA"/>
</dbReference>